<reference evidence="1" key="1">
    <citation type="submission" date="2022-08" db="EMBL/GenBank/DDBJ databases">
        <title>Genomic Encyclopedia of Type Strains, Phase V (KMG-V): Genome sequencing to study the core and pangenomes of soil and plant-associated prokaryotes.</title>
        <authorList>
            <person name="Whitman W."/>
        </authorList>
    </citation>
    <scope>NUCLEOTIDE SEQUENCE</scope>
    <source>
        <strain evidence="1">SP3012</strain>
    </source>
</reference>
<gene>
    <name evidence="1" type="ORF">GGQ01_003154</name>
</gene>
<evidence type="ECO:0000313" key="1">
    <source>
        <dbReference type="EMBL" id="MCS4038064.1"/>
    </source>
</evidence>
<protein>
    <submittedName>
        <fullName evidence="1">Uncharacterized protein</fullName>
    </submittedName>
</protein>
<dbReference type="AlphaFoldDB" id="A0A9X2ZEK0"/>
<evidence type="ECO:0000313" key="2">
    <source>
        <dbReference type="Proteomes" id="UP001155040"/>
    </source>
</evidence>
<dbReference type="Proteomes" id="UP001155040">
    <property type="component" value="Unassembled WGS sequence"/>
</dbReference>
<comment type="caution">
    <text evidence="1">The sequence shown here is derived from an EMBL/GenBank/DDBJ whole genome shotgun (WGS) entry which is preliminary data.</text>
</comment>
<dbReference type="EMBL" id="JANUBF010000036">
    <property type="protein sequence ID" value="MCS4038064.1"/>
    <property type="molecule type" value="Genomic_DNA"/>
</dbReference>
<proteinExistence type="predicted"/>
<organism evidence="1 2">
    <name type="scientific">Salinibacter ruber</name>
    <dbReference type="NCBI Taxonomy" id="146919"/>
    <lineage>
        <taxon>Bacteria</taxon>
        <taxon>Pseudomonadati</taxon>
        <taxon>Rhodothermota</taxon>
        <taxon>Rhodothermia</taxon>
        <taxon>Rhodothermales</taxon>
        <taxon>Salinibacteraceae</taxon>
        <taxon>Salinibacter</taxon>
    </lineage>
</organism>
<sequence length="34" mass="3972">MLFVSLAFAKQFDRSEQQANKFQSGPLTWTKPLR</sequence>
<accession>A0A9X2ZEK0</accession>
<name>A0A9X2ZEK0_9BACT</name>